<reference evidence="1" key="1">
    <citation type="journal article" date="2018" name="Genome Biol. Evol.">
        <title>Genomics and development of Lentinus tigrinus, a white-rot wood-decaying mushroom with dimorphic fruiting bodies.</title>
        <authorList>
            <person name="Wu B."/>
            <person name="Xu Z."/>
            <person name="Knudson A."/>
            <person name="Carlson A."/>
            <person name="Chen N."/>
            <person name="Kovaka S."/>
            <person name="LaButti K."/>
            <person name="Lipzen A."/>
            <person name="Pennachio C."/>
            <person name="Riley R."/>
            <person name="Schakwitz W."/>
            <person name="Umezawa K."/>
            <person name="Ohm R.A."/>
            <person name="Grigoriev I.V."/>
            <person name="Nagy L.G."/>
            <person name="Gibbons J."/>
            <person name="Hibbett D."/>
        </authorList>
    </citation>
    <scope>NUCLEOTIDE SEQUENCE [LARGE SCALE GENOMIC DNA]</scope>
    <source>
        <strain evidence="1">ALCF2SS1-6</strain>
    </source>
</reference>
<protein>
    <submittedName>
        <fullName evidence="1">Uncharacterized protein</fullName>
    </submittedName>
</protein>
<gene>
    <name evidence="1" type="ORF">L227DRAFT_515173</name>
</gene>
<evidence type="ECO:0000313" key="1">
    <source>
        <dbReference type="EMBL" id="RPD52217.1"/>
    </source>
</evidence>
<dbReference type="OrthoDB" id="2745470at2759"/>
<name>A0A5C2RP40_9APHY</name>
<sequence length="295" mass="33060">MSVSPLVVFQAYLEDGRPFDVHETSSAILTGMIRSRFIGRESALLLLNRQFHDLADRSLRTRLKADRNALEQFSHSRQSDLIMVINTHASPDDGGLLYGNKKSTSLVSFVDHLLGDLGSPSTMASRFSRSMLVVLCCGGFVQHSLSEMRAMSQRFTAVLAFGAHVLDPIFIMGQFVTSVVDYHIFGQESVWTAIYRALRQDIVSHTPIYVGHRGDVQRIVDASWRRKPNGDDVRCCHQMAKYVGTDRSGRITFRCCEPGHVGTRTIRITPMANLAGVRRFLGRRGGTRYMISHVL</sequence>
<organism evidence="1 2">
    <name type="scientific">Lentinus tigrinus ALCF2SS1-6</name>
    <dbReference type="NCBI Taxonomy" id="1328759"/>
    <lineage>
        <taxon>Eukaryota</taxon>
        <taxon>Fungi</taxon>
        <taxon>Dikarya</taxon>
        <taxon>Basidiomycota</taxon>
        <taxon>Agaricomycotina</taxon>
        <taxon>Agaricomycetes</taxon>
        <taxon>Polyporales</taxon>
        <taxon>Polyporaceae</taxon>
        <taxon>Lentinus</taxon>
    </lineage>
</organism>
<dbReference type="AlphaFoldDB" id="A0A5C2RP40"/>
<keyword evidence="2" id="KW-1185">Reference proteome</keyword>
<evidence type="ECO:0000313" key="2">
    <source>
        <dbReference type="Proteomes" id="UP000313359"/>
    </source>
</evidence>
<dbReference type="EMBL" id="ML122389">
    <property type="protein sequence ID" value="RPD52217.1"/>
    <property type="molecule type" value="Genomic_DNA"/>
</dbReference>
<accession>A0A5C2RP40</accession>
<dbReference type="Proteomes" id="UP000313359">
    <property type="component" value="Unassembled WGS sequence"/>
</dbReference>
<proteinExistence type="predicted"/>